<proteinExistence type="predicted"/>
<sequence>MNPKIIFRVDASTAWGIGHFIRCLTLAKYFKMEGTIPSFICRYIPVELQQLAEAEDFAVYKLFKVVDWETDARETMLVIDTYVTNPDWIIVDHYHLDARWEKKLRASASNIAVIDDLANRLHDCDVLLDQNYYLNMESRYLDLVSKSCKLLLGPQYALLRPEFIKSREMDSCTRDGSIRRILVFFGGSDPTEETIKTLQAIGSLQLTDLLVDVVVGAANPQKEAIRELCSEASNITYHYQIDYMADLMAKADLAIGAGGTAMWERSILGLPAIVTIVADNQREPVQALETTDTIWNLGWYEQVLPSHIAQTLTEALHDPKMVLRKSKACYDLMDAAGGRHPLVTAILGGSS</sequence>
<keyword evidence="3" id="KW-0378">Hydrolase</keyword>
<dbReference type="Gene3D" id="3.40.50.2000">
    <property type="entry name" value="Glycogen Phosphorylase B"/>
    <property type="match status" value="1"/>
</dbReference>
<gene>
    <name evidence="3" type="primary">pseG</name>
    <name evidence="3" type="ORF">GC096_22035</name>
</gene>
<name>A0ABX1XE28_9BACL</name>
<keyword evidence="4" id="KW-1185">Reference proteome</keyword>
<evidence type="ECO:0000259" key="2">
    <source>
        <dbReference type="Pfam" id="PF04101"/>
    </source>
</evidence>
<protein>
    <submittedName>
        <fullName evidence="3">UDP-2,4-diacetamido-2,4, 6-trideoxy-beta-L-altropyranose hydrolase</fullName>
        <ecNumber evidence="3">3.6.1.57</ecNumber>
    </submittedName>
</protein>
<dbReference type="EMBL" id="WHNY01000065">
    <property type="protein sequence ID" value="NOU66730.1"/>
    <property type="molecule type" value="Genomic_DNA"/>
</dbReference>
<reference evidence="3 4" key="1">
    <citation type="submission" date="2019-10" db="EMBL/GenBank/DDBJ databases">
        <title>Description of Paenibacillus humi sp. nov.</title>
        <authorList>
            <person name="Carlier A."/>
            <person name="Qi S."/>
        </authorList>
    </citation>
    <scope>NUCLEOTIDE SEQUENCE [LARGE SCALE GENOMIC DNA]</scope>
    <source>
        <strain evidence="3 4">LMG 31461</strain>
    </source>
</reference>
<dbReference type="NCBIfam" id="TIGR03590">
    <property type="entry name" value="PseG"/>
    <property type="match status" value="1"/>
</dbReference>
<evidence type="ECO:0000256" key="1">
    <source>
        <dbReference type="ARBA" id="ARBA00023136"/>
    </source>
</evidence>
<dbReference type="InterPro" id="IPR020023">
    <property type="entry name" value="PseG"/>
</dbReference>
<dbReference type="PANTHER" id="PTHR21015:SF22">
    <property type="entry name" value="GLYCOSYLTRANSFERASE"/>
    <property type="match status" value="1"/>
</dbReference>
<keyword evidence="1" id="KW-0472">Membrane</keyword>
<dbReference type="SUPFAM" id="SSF53756">
    <property type="entry name" value="UDP-Glycosyltransferase/glycogen phosphorylase"/>
    <property type="match status" value="1"/>
</dbReference>
<evidence type="ECO:0000313" key="3">
    <source>
        <dbReference type="EMBL" id="NOU66730.1"/>
    </source>
</evidence>
<dbReference type="RefSeq" id="WP_171633270.1">
    <property type="nucleotide sequence ID" value="NZ_WHNY01000065.1"/>
</dbReference>
<dbReference type="PANTHER" id="PTHR21015">
    <property type="entry name" value="UDP-N-ACETYLGLUCOSAMINE--N-ACETYLMURAMYL-(PENTAPEPTIDE) PYROPHOSPHORYL-UNDECAPRENOL N-ACETYLGLUCOSAMINE TRANSFERASE 1"/>
    <property type="match status" value="1"/>
</dbReference>
<dbReference type="InterPro" id="IPR007235">
    <property type="entry name" value="Glyco_trans_28_C"/>
</dbReference>
<dbReference type="Proteomes" id="UP000653578">
    <property type="component" value="Unassembled WGS sequence"/>
</dbReference>
<dbReference type="Gene3D" id="3.40.50.11190">
    <property type="match status" value="1"/>
</dbReference>
<evidence type="ECO:0000313" key="4">
    <source>
        <dbReference type="Proteomes" id="UP000653578"/>
    </source>
</evidence>
<dbReference type="EC" id="3.6.1.57" evidence="3"/>
<dbReference type="GO" id="GO:0016787">
    <property type="term" value="F:hydrolase activity"/>
    <property type="evidence" value="ECO:0007669"/>
    <property type="project" value="UniProtKB-KW"/>
</dbReference>
<feature type="domain" description="Glycosyl transferase family 28 C-terminal" evidence="2">
    <location>
        <begin position="182"/>
        <end position="328"/>
    </location>
</feature>
<comment type="caution">
    <text evidence="3">The sequence shown here is derived from an EMBL/GenBank/DDBJ whole genome shotgun (WGS) entry which is preliminary data.</text>
</comment>
<dbReference type="Pfam" id="PF04101">
    <property type="entry name" value="Glyco_tran_28_C"/>
    <property type="match status" value="1"/>
</dbReference>
<accession>A0ABX1XE28</accession>
<organism evidence="3 4">
    <name type="scientific">Paenibacillus plantarum</name>
    <dbReference type="NCBI Taxonomy" id="2654975"/>
    <lineage>
        <taxon>Bacteria</taxon>
        <taxon>Bacillati</taxon>
        <taxon>Bacillota</taxon>
        <taxon>Bacilli</taxon>
        <taxon>Bacillales</taxon>
        <taxon>Paenibacillaceae</taxon>
        <taxon>Paenibacillus</taxon>
    </lineage>
</organism>